<feature type="transmembrane region" description="Helical" evidence="1">
    <location>
        <begin position="23"/>
        <end position="41"/>
    </location>
</feature>
<accession>A0ABU5DC60</accession>
<dbReference type="RefSeq" id="WP_320421786.1">
    <property type="nucleotide sequence ID" value="NZ_JAXCLA010000002.1"/>
</dbReference>
<dbReference type="PANTHER" id="PTHR22911:SF102">
    <property type="entry name" value="MEMBRANE PROTEIN"/>
    <property type="match status" value="1"/>
</dbReference>
<protein>
    <submittedName>
        <fullName evidence="3">DMT family transporter</fullName>
    </submittedName>
</protein>
<evidence type="ECO:0000256" key="1">
    <source>
        <dbReference type="SAM" id="Phobius"/>
    </source>
</evidence>
<feature type="transmembrane region" description="Helical" evidence="1">
    <location>
        <begin position="280"/>
        <end position="296"/>
    </location>
</feature>
<feature type="transmembrane region" description="Helical" evidence="1">
    <location>
        <begin position="78"/>
        <end position="100"/>
    </location>
</feature>
<evidence type="ECO:0000259" key="2">
    <source>
        <dbReference type="Pfam" id="PF00892"/>
    </source>
</evidence>
<evidence type="ECO:0000313" key="4">
    <source>
        <dbReference type="Proteomes" id="UP001285263"/>
    </source>
</evidence>
<feature type="transmembrane region" description="Helical" evidence="1">
    <location>
        <begin position="47"/>
        <end position="66"/>
    </location>
</feature>
<keyword evidence="4" id="KW-1185">Reference proteome</keyword>
<feature type="transmembrane region" description="Helical" evidence="1">
    <location>
        <begin position="224"/>
        <end position="243"/>
    </location>
</feature>
<feature type="domain" description="EamA" evidence="2">
    <location>
        <begin position="166"/>
        <end position="294"/>
    </location>
</feature>
<dbReference type="Proteomes" id="UP001285263">
    <property type="component" value="Unassembled WGS sequence"/>
</dbReference>
<dbReference type="InterPro" id="IPR000620">
    <property type="entry name" value="EamA_dom"/>
</dbReference>
<dbReference type="SUPFAM" id="SSF103481">
    <property type="entry name" value="Multidrug resistance efflux transporter EmrE"/>
    <property type="match status" value="2"/>
</dbReference>
<evidence type="ECO:0000313" key="3">
    <source>
        <dbReference type="EMBL" id="MDY0743871.1"/>
    </source>
</evidence>
<dbReference type="PANTHER" id="PTHR22911">
    <property type="entry name" value="ACYL-MALONYL CONDENSING ENZYME-RELATED"/>
    <property type="match status" value="1"/>
</dbReference>
<feature type="transmembrane region" description="Helical" evidence="1">
    <location>
        <begin position="255"/>
        <end position="274"/>
    </location>
</feature>
<name>A0ABU5DC60_9BURK</name>
<proteinExistence type="predicted"/>
<dbReference type="EMBL" id="JAXCLA010000002">
    <property type="protein sequence ID" value="MDY0743871.1"/>
    <property type="molecule type" value="Genomic_DNA"/>
</dbReference>
<organism evidence="3 4">
    <name type="scientific">Roseateles agri</name>
    <dbReference type="NCBI Taxonomy" id="3098619"/>
    <lineage>
        <taxon>Bacteria</taxon>
        <taxon>Pseudomonadati</taxon>
        <taxon>Pseudomonadota</taxon>
        <taxon>Betaproteobacteria</taxon>
        <taxon>Burkholderiales</taxon>
        <taxon>Sphaerotilaceae</taxon>
        <taxon>Roseateles</taxon>
    </lineage>
</organism>
<sequence>MTTNSAALAAVDGMPAARAGQGLMVAGGLLLATVGVFLERAGQPPLAAVWFRCLFGGLALTAWGAWRGQLGELRLAPRFCAMALAAGLLMILNWSLFFAAIEHCPIGVATVVFHVQPLWVIGLAALLLGERVSRRQMLAAAVALAGLALASGLFEAREAWSPEYMTGLALCLGGSLSYAGVTLIARSAARGASSFALAWWQCAVGALVLAWWPLLHGLPAAGPAWGWLIGLGLLHTGLAYVLLYAGMARLSAAQVAVLQFVYPGGAVLVDWLVYGHALDTLQLAGVGLMAAALLSLRR</sequence>
<feature type="transmembrane region" description="Helical" evidence="1">
    <location>
        <begin position="137"/>
        <end position="154"/>
    </location>
</feature>
<comment type="caution">
    <text evidence="3">The sequence shown here is derived from an EMBL/GenBank/DDBJ whole genome shotgun (WGS) entry which is preliminary data.</text>
</comment>
<dbReference type="Pfam" id="PF00892">
    <property type="entry name" value="EamA"/>
    <property type="match status" value="2"/>
</dbReference>
<keyword evidence="1" id="KW-0472">Membrane</keyword>
<feature type="transmembrane region" description="Helical" evidence="1">
    <location>
        <begin position="106"/>
        <end position="128"/>
    </location>
</feature>
<feature type="transmembrane region" description="Helical" evidence="1">
    <location>
        <begin position="166"/>
        <end position="185"/>
    </location>
</feature>
<gene>
    <name evidence="3" type="ORF">SNE35_05120</name>
</gene>
<reference evidence="3 4" key="1">
    <citation type="submission" date="2023-11" db="EMBL/GenBank/DDBJ databases">
        <title>Paucibacter sp. nov., isolated from fresh soil in Korea.</title>
        <authorList>
            <person name="Le N.T.T."/>
        </authorList>
    </citation>
    <scope>NUCLEOTIDE SEQUENCE [LARGE SCALE GENOMIC DNA]</scope>
    <source>
        <strain evidence="3 4">R3-3</strain>
    </source>
</reference>
<keyword evidence="1" id="KW-0812">Transmembrane</keyword>
<keyword evidence="1" id="KW-1133">Transmembrane helix</keyword>
<feature type="domain" description="EamA" evidence="2">
    <location>
        <begin position="20"/>
        <end position="151"/>
    </location>
</feature>
<feature type="transmembrane region" description="Helical" evidence="1">
    <location>
        <begin position="192"/>
        <end position="212"/>
    </location>
</feature>
<dbReference type="InterPro" id="IPR037185">
    <property type="entry name" value="EmrE-like"/>
</dbReference>